<organism evidence="1 2">
    <name type="scientific">Polychaeton citri CBS 116435</name>
    <dbReference type="NCBI Taxonomy" id="1314669"/>
    <lineage>
        <taxon>Eukaryota</taxon>
        <taxon>Fungi</taxon>
        <taxon>Dikarya</taxon>
        <taxon>Ascomycota</taxon>
        <taxon>Pezizomycotina</taxon>
        <taxon>Dothideomycetes</taxon>
        <taxon>Dothideomycetidae</taxon>
        <taxon>Capnodiales</taxon>
        <taxon>Capnodiaceae</taxon>
        <taxon>Polychaeton</taxon>
    </lineage>
</organism>
<name>A0A9P4QDE6_9PEZI</name>
<evidence type="ECO:0000313" key="1">
    <source>
        <dbReference type="EMBL" id="KAF2722901.1"/>
    </source>
</evidence>
<accession>A0A9P4QDE6</accession>
<protein>
    <submittedName>
        <fullName evidence="1">Uncharacterized protein</fullName>
    </submittedName>
</protein>
<evidence type="ECO:0000313" key="2">
    <source>
        <dbReference type="Proteomes" id="UP000799441"/>
    </source>
</evidence>
<comment type="caution">
    <text evidence="1">The sequence shown here is derived from an EMBL/GenBank/DDBJ whole genome shotgun (WGS) entry which is preliminary data.</text>
</comment>
<dbReference type="Proteomes" id="UP000799441">
    <property type="component" value="Unassembled WGS sequence"/>
</dbReference>
<gene>
    <name evidence="1" type="ORF">K431DRAFT_283413</name>
</gene>
<proteinExistence type="predicted"/>
<dbReference type="EMBL" id="MU003779">
    <property type="protein sequence ID" value="KAF2722901.1"/>
    <property type="molecule type" value="Genomic_DNA"/>
</dbReference>
<dbReference type="AlphaFoldDB" id="A0A9P4QDE6"/>
<reference evidence="1" key="1">
    <citation type="journal article" date="2020" name="Stud. Mycol.">
        <title>101 Dothideomycetes genomes: a test case for predicting lifestyles and emergence of pathogens.</title>
        <authorList>
            <person name="Haridas S."/>
            <person name="Albert R."/>
            <person name="Binder M."/>
            <person name="Bloem J."/>
            <person name="Labutti K."/>
            <person name="Salamov A."/>
            <person name="Andreopoulos B."/>
            <person name="Baker S."/>
            <person name="Barry K."/>
            <person name="Bills G."/>
            <person name="Bluhm B."/>
            <person name="Cannon C."/>
            <person name="Castanera R."/>
            <person name="Culley D."/>
            <person name="Daum C."/>
            <person name="Ezra D."/>
            <person name="Gonzalez J."/>
            <person name="Henrissat B."/>
            <person name="Kuo A."/>
            <person name="Liang C."/>
            <person name="Lipzen A."/>
            <person name="Lutzoni F."/>
            <person name="Magnuson J."/>
            <person name="Mondo S."/>
            <person name="Nolan M."/>
            <person name="Ohm R."/>
            <person name="Pangilinan J."/>
            <person name="Park H.-J."/>
            <person name="Ramirez L."/>
            <person name="Alfaro M."/>
            <person name="Sun H."/>
            <person name="Tritt A."/>
            <person name="Yoshinaga Y."/>
            <person name="Zwiers L.-H."/>
            <person name="Turgeon B."/>
            <person name="Goodwin S."/>
            <person name="Spatafora J."/>
            <person name="Crous P."/>
            <person name="Grigoriev I."/>
        </authorList>
    </citation>
    <scope>NUCLEOTIDE SEQUENCE</scope>
    <source>
        <strain evidence="1">CBS 116435</strain>
    </source>
</reference>
<keyword evidence="2" id="KW-1185">Reference proteome</keyword>
<sequence length="88" mass="9780">MQMKHVTSKPFLISTSLTLPAPLPCHFANTLAFTLSTLVWAYFGAKKMNVYDLLLTAPSYCWSSCFCSGWSGPSILVYMMSSSFILLL</sequence>